<dbReference type="EMBL" id="QRZA01000019">
    <property type="protein sequence ID" value="RGV32617.1"/>
    <property type="molecule type" value="Genomic_DNA"/>
</dbReference>
<reference evidence="1 2" key="1">
    <citation type="submission" date="2018-08" db="EMBL/GenBank/DDBJ databases">
        <title>A genome reference for cultivated species of the human gut microbiota.</title>
        <authorList>
            <person name="Zou Y."/>
            <person name="Xue W."/>
            <person name="Luo G."/>
        </authorList>
    </citation>
    <scope>NUCLEOTIDE SEQUENCE [LARGE SCALE GENOMIC DNA]</scope>
    <source>
        <strain evidence="1 2">AF14-49</strain>
    </source>
</reference>
<comment type="caution">
    <text evidence="1">The sequence shown here is derived from an EMBL/GenBank/DDBJ whole genome shotgun (WGS) entry which is preliminary data.</text>
</comment>
<evidence type="ECO:0000313" key="1">
    <source>
        <dbReference type="EMBL" id="RGV32617.1"/>
    </source>
</evidence>
<accession>A0A412WY34</accession>
<gene>
    <name evidence="1" type="ORF">DWW18_13590</name>
</gene>
<dbReference type="Proteomes" id="UP000283589">
    <property type="component" value="Unassembled WGS sequence"/>
</dbReference>
<organism evidence="1 2">
    <name type="scientific">Butyricimonas virosa</name>
    <dbReference type="NCBI Taxonomy" id="544645"/>
    <lineage>
        <taxon>Bacteria</taxon>
        <taxon>Pseudomonadati</taxon>
        <taxon>Bacteroidota</taxon>
        <taxon>Bacteroidia</taxon>
        <taxon>Bacteroidales</taxon>
        <taxon>Odoribacteraceae</taxon>
        <taxon>Butyricimonas</taxon>
    </lineage>
</organism>
<sequence length="80" mass="9660">MKNKFKITRADYLKAMRKARREEEIREHLHPVNINRVHTSRKVYNRKRSKADLNKDLPYFFIQNPVSFKNFSLTALKALQ</sequence>
<proteinExistence type="predicted"/>
<name>A0A412WY34_9BACT</name>
<evidence type="ECO:0000313" key="2">
    <source>
        <dbReference type="Proteomes" id="UP000283589"/>
    </source>
</evidence>
<dbReference type="AlphaFoldDB" id="A0A412WY34"/>
<protein>
    <submittedName>
        <fullName evidence="1">Uncharacterized protein</fullName>
    </submittedName>
</protein>
<dbReference type="RefSeq" id="WP_118260944.1">
    <property type="nucleotide sequence ID" value="NZ_CALBWO010000046.1"/>
</dbReference>